<reference evidence="1" key="1">
    <citation type="submission" date="2018-11" db="EMBL/GenBank/DDBJ databases">
        <authorList>
            <person name="Grassa J C."/>
        </authorList>
    </citation>
    <scope>NUCLEOTIDE SEQUENCE [LARGE SCALE GENOMIC DNA]</scope>
</reference>
<sequence>MAAIGLRQSSHLLSVLHDACNDGSHPLGSEMLFQLLTSNHQTPPGADQSIYFVTLLSSDIIFSRHQYHTKLICLINRFAMSSLEQDGPSNTAGGSSFARKSQKLVVADFGMGGSGDHPWPTYAQLRLDQPRALPPASSWTPTVGFAFPRKRQATVMSTVRKVEIANDMHDVPPSGQIVEVEALENQLAYRLGGEAAPFATKLLDQVAGSASELPTEAIRVRLQKFLLFIWFALSPIFESSASLTWPCDVISSPDSGKDYCRGWRTRDGVGAGPSATNRDLCATNETLRAELLNAKFQIGGSYEPTSSWRRRVPASLA</sequence>
<organism evidence="1 2">
    <name type="scientific">Cannabis sativa</name>
    <name type="common">Hemp</name>
    <name type="synonym">Marijuana</name>
    <dbReference type="NCBI Taxonomy" id="3483"/>
    <lineage>
        <taxon>Eukaryota</taxon>
        <taxon>Viridiplantae</taxon>
        <taxon>Streptophyta</taxon>
        <taxon>Embryophyta</taxon>
        <taxon>Tracheophyta</taxon>
        <taxon>Spermatophyta</taxon>
        <taxon>Magnoliopsida</taxon>
        <taxon>eudicotyledons</taxon>
        <taxon>Gunneridae</taxon>
        <taxon>Pentapetalae</taxon>
        <taxon>rosids</taxon>
        <taxon>fabids</taxon>
        <taxon>Rosales</taxon>
        <taxon>Cannabaceae</taxon>
        <taxon>Cannabis</taxon>
    </lineage>
</organism>
<dbReference type="Gramene" id="evm.model.08.98">
    <property type="protein sequence ID" value="cds.evm.model.08.98"/>
    <property type="gene ID" value="evm.TU.08.98"/>
</dbReference>
<accession>A0A803QCZ7</accession>
<evidence type="ECO:0000313" key="1">
    <source>
        <dbReference type="EnsemblPlants" id="cds.evm.model.08.98"/>
    </source>
</evidence>
<evidence type="ECO:0000313" key="2">
    <source>
        <dbReference type="Proteomes" id="UP000596661"/>
    </source>
</evidence>
<dbReference type="AlphaFoldDB" id="A0A803QCZ7"/>
<keyword evidence="2" id="KW-1185">Reference proteome</keyword>
<protein>
    <submittedName>
        <fullName evidence="1">Uncharacterized protein</fullName>
    </submittedName>
</protein>
<reference evidence="1" key="2">
    <citation type="submission" date="2021-03" db="UniProtKB">
        <authorList>
            <consortium name="EnsemblPlants"/>
        </authorList>
    </citation>
    <scope>IDENTIFICATION</scope>
</reference>
<dbReference type="EnsemblPlants" id="evm.model.08.98">
    <property type="protein sequence ID" value="cds.evm.model.08.98"/>
    <property type="gene ID" value="evm.TU.08.98"/>
</dbReference>
<name>A0A803QCZ7_CANSA</name>
<proteinExistence type="predicted"/>
<dbReference type="EMBL" id="UZAU01000679">
    <property type="status" value="NOT_ANNOTATED_CDS"/>
    <property type="molecule type" value="Genomic_DNA"/>
</dbReference>
<dbReference type="Proteomes" id="UP000596661">
    <property type="component" value="Chromosome 8"/>
</dbReference>